<feature type="transmembrane region" description="Helical" evidence="2">
    <location>
        <begin position="159"/>
        <end position="178"/>
    </location>
</feature>
<dbReference type="RefSeq" id="WP_066055890.1">
    <property type="nucleotide sequence ID" value="NZ_JBHUNF010000003.1"/>
</dbReference>
<keyword evidence="5" id="KW-1185">Reference proteome</keyword>
<feature type="transmembrane region" description="Helical" evidence="2">
    <location>
        <begin position="184"/>
        <end position="205"/>
    </location>
</feature>
<feature type="transmembrane region" description="Helical" evidence="2">
    <location>
        <begin position="26"/>
        <end position="48"/>
    </location>
</feature>
<keyword evidence="2" id="KW-1133">Transmembrane helix</keyword>
<dbReference type="Pfam" id="PF01841">
    <property type="entry name" value="Transglut_core"/>
    <property type="match status" value="1"/>
</dbReference>
<evidence type="ECO:0000256" key="2">
    <source>
        <dbReference type="SAM" id="Phobius"/>
    </source>
</evidence>
<dbReference type="EMBL" id="JBHUNF010000003">
    <property type="protein sequence ID" value="MFD2674708.1"/>
    <property type="molecule type" value="Genomic_DNA"/>
</dbReference>
<dbReference type="Pfam" id="PF11992">
    <property type="entry name" value="TgpA_N"/>
    <property type="match status" value="1"/>
</dbReference>
<dbReference type="SMART" id="SM00460">
    <property type="entry name" value="TGc"/>
    <property type="match status" value="1"/>
</dbReference>
<name>A0ABW5RIF0_9MICO</name>
<protein>
    <submittedName>
        <fullName evidence="4">DUF3488 and transglutaminase-like domain-containing protein</fullName>
    </submittedName>
</protein>
<feature type="transmembrane region" description="Helical" evidence="2">
    <location>
        <begin position="79"/>
        <end position="99"/>
    </location>
</feature>
<dbReference type="Proteomes" id="UP001597453">
    <property type="component" value="Unassembled WGS sequence"/>
</dbReference>
<comment type="caution">
    <text evidence="4">The sequence shown here is derived from an EMBL/GenBank/DDBJ whole genome shotgun (WGS) entry which is preliminary data.</text>
</comment>
<dbReference type="PANTHER" id="PTHR42736">
    <property type="entry name" value="PROTEIN-GLUTAMINE GAMMA-GLUTAMYLTRANSFERASE"/>
    <property type="match status" value="1"/>
</dbReference>
<evidence type="ECO:0000313" key="4">
    <source>
        <dbReference type="EMBL" id="MFD2674708.1"/>
    </source>
</evidence>
<evidence type="ECO:0000259" key="3">
    <source>
        <dbReference type="SMART" id="SM00460"/>
    </source>
</evidence>
<accession>A0ABW5RIF0</accession>
<keyword evidence="2" id="KW-0472">Membrane</keyword>
<evidence type="ECO:0000313" key="5">
    <source>
        <dbReference type="Proteomes" id="UP001597453"/>
    </source>
</evidence>
<feature type="transmembrane region" description="Helical" evidence="2">
    <location>
        <begin position="132"/>
        <end position="152"/>
    </location>
</feature>
<dbReference type="PANTHER" id="PTHR42736:SF1">
    <property type="entry name" value="PROTEIN-GLUTAMINE GAMMA-GLUTAMYLTRANSFERASE"/>
    <property type="match status" value="1"/>
</dbReference>
<reference evidence="5" key="1">
    <citation type="journal article" date="2019" name="Int. J. Syst. Evol. Microbiol.">
        <title>The Global Catalogue of Microorganisms (GCM) 10K type strain sequencing project: providing services to taxonomists for standard genome sequencing and annotation.</title>
        <authorList>
            <consortium name="The Broad Institute Genomics Platform"/>
            <consortium name="The Broad Institute Genome Sequencing Center for Infectious Disease"/>
            <person name="Wu L."/>
            <person name="Ma J."/>
        </authorList>
    </citation>
    <scope>NUCLEOTIDE SEQUENCE [LARGE SCALE GENOMIC DNA]</scope>
    <source>
        <strain evidence="5">TISTR 1511</strain>
    </source>
</reference>
<organism evidence="4 5">
    <name type="scientific">Gulosibacter bifidus</name>
    <dbReference type="NCBI Taxonomy" id="272239"/>
    <lineage>
        <taxon>Bacteria</taxon>
        <taxon>Bacillati</taxon>
        <taxon>Actinomycetota</taxon>
        <taxon>Actinomycetes</taxon>
        <taxon>Micrococcales</taxon>
        <taxon>Microbacteriaceae</taxon>
        <taxon>Gulosibacter</taxon>
    </lineage>
</organism>
<gene>
    <name evidence="4" type="ORF">ACFSUQ_05255</name>
</gene>
<feature type="transmembrane region" description="Helical" evidence="2">
    <location>
        <begin position="54"/>
        <end position="72"/>
    </location>
</feature>
<proteinExistence type="predicted"/>
<dbReference type="Gene3D" id="3.10.620.30">
    <property type="match status" value="1"/>
</dbReference>
<feature type="domain" description="Transglutaminase-like" evidence="3">
    <location>
        <begin position="492"/>
        <end position="567"/>
    </location>
</feature>
<sequence length="837" mass="88021">MSVQSMLNPRRDTVLKRVAADSVRTGSWPLSIGIIVFFAAAIALAMPLVSDESWYLASLGTVAAVTLGAQAVRQLTGNHGLAALGGVLALVIAVTVVAAPASMPDALTAIGVRAAEFGQQFASDQPPLRGTVAVSTVMAALSGALAVLADICALAWRRILLVPLTTVPLVILPVLMGLPPVDWWLWVAAVAALVLLIYLGNRLILRGDDEARTSAGFTADGRRLGGISGAITGGIAAIAAVGLVGSLLPPSSGALWNAIGGGQILSTTRVNPIIDLGDDLRRGAPTDVLRYATSIPEGKLPYISLTSLTKLESGTEWQPDEFRGMPIDGNGTLPKPQSLEHATNLQQVNYHFVMDAGVSPYLPKIGVPSGVQGVTGNYQRDERTGDIRETRNEALAQSFQSESLLAQPSPEEIAAATAEVPESMRPYLELPDDQALESIRAAMNEVVDPNATPFQQAQQLQQWMAGGAFTYSEHAPVSGGYDGTSLDVVAQFLQYRSGYCVHFASAMAVMGRMLNIPTRVQVGFTPGTPEGVNEIGQTIYVVTTDDLHAWAEYWVPGYGWVPMETTPSSALNQQEVAPAPDTQPTQSLPEEQPTPTPTPPTTPTPTPEGGDRGGTPTPTAEPQLEREAGGLSPETMRILGIMFAVAAVVALLMLIAGAPAMLRANTRRSRRQHVSSGDAMAATSAAWHEVLDTAKDYGASVPTGGTTKKQLRALAVHFEWAPGTENYEAASQLGTAYDAAWFGNPDAPETVSVRWDAVAGLRDSMREATPAAVRRRARWLPRSLVERLRANHATKRAGKQAAGVDGAQASGPAADSALMSGAGTGGADDAFRPGAGQ</sequence>
<evidence type="ECO:0000256" key="1">
    <source>
        <dbReference type="SAM" id="MobiDB-lite"/>
    </source>
</evidence>
<feature type="region of interest" description="Disordered" evidence="1">
    <location>
        <begin position="572"/>
        <end position="629"/>
    </location>
</feature>
<dbReference type="InterPro" id="IPR038765">
    <property type="entry name" value="Papain-like_cys_pep_sf"/>
</dbReference>
<dbReference type="InterPro" id="IPR021878">
    <property type="entry name" value="TgpA_N"/>
</dbReference>
<feature type="region of interest" description="Disordered" evidence="1">
    <location>
        <begin position="792"/>
        <end position="837"/>
    </location>
</feature>
<feature type="transmembrane region" description="Helical" evidence="2">
    <location>
        <begin position="638"/>
        <end position="662"/>
    </location>
</feature>
<feature type="transmembrane region" description="Helical" evidence="2">
    <location>
        <begin position="226"/>
        <end position="248"/>
    </location>
</feature>
<feature type="compositionally biased region" description="Low complexity" evidence="1">
    <location>
        <begin position="582"/>
        <end position="591"/>
    </location>
</feature>
<feature type="compositionally biased region" description="Pro residues" evidence="1">
    <location>
        <begin position="592"/>
        <end position="606"/>
    </location>
</feature>
<dbReference type="SUPFAM" id="SSF54001">
    <property type="entry name" value="Cysteine proteinases"/>
    <property type="match status" value="1"/>
</dbReference>
<dbReference type="InterPro" id="IPR002931">
    <property type="entry name" value="Transglutaminase-like"/>
</dbReference>
<keyword evidence="2" id="KW-0812">Transmembrane</keyword>
<dbReference type="InterPro" id="IPR052901">
    <property type="entry name" value="Bact_TGase-like"/>
</dbReference>